<evidence type="ECO:0000313" key="2">
    <source>
        <dbReference type="Proteomes" id="UP000031278"/>
    </source>
</evidence>
<protein>
    <submittedName>
        <fullName evidence="1">2-polyprenyl-3-methyl-5-hydroxy-6-metoxy-1, 4-benzoquinol methylase</fullName>
    </submittedName>
</protein>
<dbReference type="EMBL" id="JWLZ01000193">
    <property type="protein sequence ID" value="KHT61778.1"/>
    <property type="molecule type" value="Genomic_DNA"/>
</dbReference>
<dbReference type="SUPFAM" id="SSF53335">
    <property type="entry name" value="S-adenosyl-L-methionine-dependent methyltransferases"/>
    <property type="match status" value="1"/>
</dbReference>
<organism evidence="1 2">
    <name type="scientific">Photobacterium gaetbulicola</name>
    <dbReference type="NCBI Taxonomy" id="1295392"/>
    <lineage>
        <taxon>Bacteria</taxon>
        <taxon>Pseudomonadati</taxon>
        <taxon>Pseudomonadota</taxon>
        <taxon>Gammaproteobacteria</taxon>
        <taxon>Vibrionales</taxon>
        <taxon>Vibrionaceae</taxon>
        <taxon>Photobacterium</taxon>
    </lineage>
</organism>
<reference evidence="1 2" key="1">
    <citation type="submission" date="2014-12" db="EMBL/GenBank/DDBJ databases">
        <title>Genome sequencing of Photobacterium gaetbulicola AD005a.</title>
        <authorList>
            <person name="Adrian T.G.S."/>
            <person name="Chan K.G."/>
        </authorList>
    </citation>
    <scope>NUCLEOTIDE SEQUENCE [LARGE SCALE GENOMIC DNA]</scope>
    <source>
        <strain evidence="1 2">AD005a</strain>
    </source>
</reference>
<accession>A0A0B9FZ08</accession>
<proteinExistence type="predicted"/>
<dbReference type="GO" id="GO:0008168">
    <property type="term" value="F:methyltransferase activity"/>
    <property type="evidence" value="ECO:0007669"/>
    <property type="project" value="UniProtKB-KW"/>
</dbReference>
<comment type="caution">
    <text evidence="1">The sequence shown here is derived from an EMBL/GenBank/DDBJ whole genome shotgun (WGS) entry which is preliminary data.</text>
</comment>
<dbReference type="Pfam" id="PF13489">
    <property type="entry name" value="Methyltransf_23"/>
    <property type="match status" value="1"/>
</dbReference>
<keyword evidence="1" id="KW-0489">Methyltransferase</keyword>
<sequence length="213" mass="24311">MAPCPLCQSQSITPFFEDRRRHYFRCGECALIFADPESRLSPQEEKAHYDLHENNPEDLGYRRFLARLADPLLERLGSSPRRGLDFGCGPGPTLSLMLAEAGHKMAVYDPYFADKPAVLETQYDFVTCTEAIEHFYTPAKEWGQLVGMVKPGGWLGLMTKLARDADAFAQWHYKNDPTHVSFFSRETFHYLAQRDSLAVEFVGNDVILLRKTQ</sequence>
<dbReference type="InterPro" id="IPR029063">
    <property type="entry name" value="SAM-dependent_MTases_sf"/>
</dbReference>
<dbReference type="AlphaFoldDB" id="A0A0B9FZ08"/>
<keyword evidence="1" id="KW-0808">Transferase</keyword>
<dbReference type="Proteomes" id="UP000031278">
    <property type="component" value="Unassembled WGS sequence"/>
</dbReference>
<dbReference type="GO" id="GO:0032259">
    <property type="term" value="P:methylation"/>
    <property type="evidence" value="ECO:0007669"/>
    <property type="project" value="UniProtKB-KW"/>
</dbReference>
<name>A0A0B9FZ08_9GAMM</name>
<gene>
    <name evidence="1" type="ORF">RJ45_20920</name>
</gene>
<dbReference type="Gene3D" id="3.40.50.150">
    <property type="entry name" value="Vaccinia Virus protein VP39"/>
    <property type="match status" value="2"/>
</dbReference>
<evidence type="ECO:0000313" key="1">
    <source>
        <dbReference type="EMBL" id="KHT61778.1"/>
    </source>
</evidence>
<dbReference type="RefSeq" id="WP_039466942.1">
    <property type="nucleotide sequence ID" value="NZ_JWLZ01000193.1"/>
</dbReference>